<dbReference type="AlphaFoldDB" id="A0AAF0YAY2"/>
<reference evidence="1" key="1">
    <citation type="submission" date="2023-10" db="EMBL/GenBank/DDBJ databases">
        <authorList>
            <person name="Noh H."/>
        </authorList>
    </citation>
    <scope>NUCLEOTIDE SEQUENCE</scope>
    <source>
        <strain evidence="1">DUCC4014</strain>
    </source>
</reference>
<accession>A0AAF0YAY2</accession>
<dbReference type="Proteomes" id="UP000827549">
    <property type="component" value="Chromosome 5"/>
</dbReference>
<dbReference type="GeneID" id="87809991"/>
<organism evidence="1 2">
    <name type="scientific">Vanrija pseudolonga</name>
    <dbReference type="NCBI Taxonomy" id="143232"/>
    <lineage>
        <taxon>Eukaryota</taxon>
        <taxon>Fungi</taxon>
        <taxon>Dikarya</taxon>
        <taxon>Basidiomycota</taxon>
        <taxon>Agaricomycotina</taxon>
        <taxon>Tremellomycetes</taxon>
        <taxon>Trichosporonales</taxon>
        <taxon>Trichosporonaceae</taxon>
        <taxon>Vanrija</taxon>
    </lineage>
</organism>
<evidence type="ECO:0000313" key="1">
    <source>
        <dbReference type="EMBL" id="WOO83290.1"/>
    </source>
</evidence>
<evidence type="ECO:0000313" key="2">
    <source>
        <dbReference type="Proteomes" id="UP000827549"/>
    </source>
</evidence>
<protein>
    <submittedName>
        <fullName evidence="1">Uncharacterized protein</fullName>
    </submittedName>
</protein>
<proteinExistence type="predicted"/>
<dbReference type="EMBL" id="CP086718">
    <property type="protein sequence ID" value="WOO83290.1"/>
    <property type="molecule type" value="Genomic_DNA"/>
</dbReference>
<gene>
    <name evidence="1" type="ORF">LOC62_05G006816</name>
</gene>
<sequence>MSILESCIALAMLGAPWAIVVLLAVLGCLGFVSALAADGGVNFVGIPALADMAVNALSFPHIFDNIIAWVHAAGDFGTLQMLRQTGSVGKTAVDKLVKHSKAIAVDECTLELRTLGGAETFILRKDAYNPKHIPREARAIAISDAIDLGGEFTPWHLKVLGDLRIRAPTVRFLSSFRMNHSHHLLKALLETSQMGSDTCVVFSSAYRSFENPKDDPKDHSRSWHQGPMPAARHVVINLPFGGALFNEKATIHACAPTILHPSTELVTINIRVLRLKNRARPREHAPGAVYKVRDDTVRLVELETSLTRQIRILGLEKLDEVLVKVDRWKQKESGHQAGGPHVTDFLPTTHSRLTTAAMRHTTLFGEGRENANLTAEERLSRLYLQQLPFYEAVEAWQLGTAKEWKKEIGEKAFKFLTLE</sequence>
<dbReference type="RefSeq" id="XP_062629316.1">
    <property type="nucleotide sequence ID" value="XM_062773332.1"/>
</dbReference>
<keyword evidence="2" id="KW-1185">Reference proteome</keyword>
<name>A0AAF0YAY2_9TREE</name>